<dbReference type="AlphaFoldDB" id="A0A0A9A6G6"/>
<feature type="domain" description="Tf2-1-like SH3-like" evidence="1">
    <location>
        <begin position="5"/>
        <end position="52"/>
    </location>
</feature>
<reference evidence="2" key="2">
    <citation type="journal article" date="2015" name="Data Brief">
        <title>Shoot transcriptome of the giant reed, Arundo donax.</title>
        <authorList>
            <person name="Barrero R.A."/>
            <person name="Guerrero F.D."/>
            <person name="Moolhuijzen P."/>
            <person name="Goolsby J.A."/>
            <person name="Tidwell J."/>
            <person name="Bellgard S.E."/>
            <person name="Bellgard M.I."/>
        </authorList>
    </citation>
    <scope>NUCLEOTIDE SEQUENCE</scope>
    <source>
        <tissue evidence="2">Shoot tissue taken approximately 20 cm above the soil surface</tissue>
    </source>
</reference>
<dbReference type="Pfam" id="PF24626">
    <property type="entry name" value="SH3_Tf2-1"/>
    <property type="match status" value="1"/>
</dbReference>
<protein>
    <recommendedName>
        <fullName evidence="1">Tf2-1-like SH3-like domain-containing protein</fullName>
    </recommendedName>
</protein>
<evidence type="ECO:0000259" key="1">
    <source>
        <dbReference type="Pfam" id="PF24626"/>
    </source>
</evidence>
<dbReference type="InterPro" id="IPR056924">
    <property type="entry name" value="SH3_Tf2-1"/>
</dbReference>
<accession>A0A0A9A6G6</accession>
<evidence type="ECO:0000313" key="2">
    <source>
        <dbReference type="EMBL" id="JAD42597.1"/>
    </source>
</evidence>
<organism evidence="2">
    <name type="scientific">Arundo donax</name>
    <name type="common">Giant reed</name>
    <name type="synonym">Donax arundinaceus</name>
    <dbReference type="NCBI Taxonomy" id="35708"/>
    <lineage>
        <taxon>Eukaryota</taxon>
        <taxon>Viridiplantae</taxon>
        <taxon>Streptophyta</taxon>
        <taxon>Embryophyta</taxon>
        <taxon>Tracheophyta</taxon>
        <taxon>Spermatophyta</taxon>
        <taxon>Magnoliopsida</taxon>
        <taxon>Liliopsida</taxon>
        <taxon>Poales</taxon>
        <taxon>Poaceae</taxon>
        <taxon>PACMAD clade</taxon>
        <taxon>Arundinoideae</taxon>
        <taxon>Arundineae</taxon>
        <taxon>Arundo</taxon>
    </lineage>
</organism>
<sequence>MSAAHRSSQKLSFRYFGPYQILQRIGALAYCLKLPEGSRIHPVVHVSFLKKAIPSNEQVCPDDPSICFPNDSLSVSPMYLLSQLVKQGDKVVTRVLVQWEGLSPELAMGRIWLTCRSDSRLLCLGDKTLLMEGGC</sequence>
<reference evidence="2" key="1">
    <citation type="submission" date="2014-09" db="EMBL/GenBank/DDBJ databases">
        <authorList>
            <person name="Magalhaes I.L.F."/>
            <person name="Oliveira U."/>
            <person name="Santos F.R."/>
            <person name="Vidigal T.H.D.A."/>
            <person name="Brescovit A.D."/>
            <person name="Santos A.J."/>
        </authorList>
    </citation>
    <scope>NUCLEOTIDE SEQUENCE</scope>
    <source>
        <tissue evidence="2">Shoot tissue taken approximately 20 cm above the soil surface</tissue>
    </source>
</reference>
<dbReference type="PANTHER" id="PTHR46148">
    <property type="entry name" value="CHROMO DOMAIN-CONTAINING PROTEIN"/>
    <property type="match status" value="1"/>
</dbReference>
<dbReference type="PANTHER" id="PTHR46148:SF57">
    <property type="entry name" value="OS12G0499874 PROTEIN"/>
    <property type="match status" value="1"/>
</dbReference>
<dbReference type="EMBL" id="GBRH01255298">
    <property type="protein sequence ID" value="JAD42597.1"/>
    <property type="molecule type" value="Transcribed_RNA"/>
</dbReference>
<name>A0A0A9A6G6_ARUDO</name>
<proteinExistence type="predicted"/>